<dbReference type="PROSITE" id="PS51409">
    <property type="entry name" value="ARGINASE_2"/>
    <property type="match status" value="1"/>
</dbReference>
<evidence type="ECO:0000313" key="2">
    <source>
        <dbReference type="EMBL" id="SCL92225.1"/>
    </source>
</evidence>
<dbReference type="GO" id="GO:0046872">
    <property type="term" value="F:metal ion binding"/>
    <property type="evidence" value="ECO:0007669"/>
    <property type="project" value="InterPro"/>
</dbReference>
<sequence>MSLLNNGLTFLHFDETYRLQNKLHSYSHEDIDFRHLEHSNLYCEKSALQHIQAKLHNRKQKGITFIGSGNYHYVSYLLIQEVLKPFTLILFDHHTDMNLSPSQERNMISCGSWVSFALRNNDMLQKVIIVGPSSFQIHSSEHSKIEIFPVEGSHIVSLHTILSHIQTDTIYISVDKDVLDPKDTVTNWDQGHMKLSTLLSYIRSMIDKKEVYGIDICGEMPVSPPQIFIPKYQEAITKNEMANIQILNTILQTSKQYSSVK</sequence>
<evidence type="ECO:0000256" key="1">
    <source>
        <dbReference type="PROSITE-ProRule" id="PRU00742"/>
    </source>
</evidence>
<dbReference type="SUPFAM" id="SSF52768">
    <property type="entry name" value="Arginase/deacetylase"/>
    <property type="match status" value="1"/>
</dbReference>
<dbReference type="InterPro" id="IPR023696">
    <property type="entry name" value="Ureohydrolase_dom_sf"/>
</dbReference>
<dbReference type="EMBL" id="FMIK01000024">
    <property type="protein sequence ID" value="SCL92225.1"/>
    <property type="molecule type" value="Genomic_DNA"/>
</dbReference>
<evidence type="ECO:0008006" key="4">
    <source>
        <dbReference type="Google" id="ProtNLM"/>
    </source>
</evidence>
<dbReference type="GO" id="GO:0033389">
    <property type="term" value="P:putrescine biosynthetic process from arginine, via agmatine"/>
    <property type="evidence" value="ECO:0007669"/>
    <property type="project" value="TreeGrafter"/>
</dbReference>
<protein>
    <recommendedName>
        <fullName evidence="4">Arginase</fullName>
    </recommendedName>
</protein>
<comment type="similarity">
    <text evidence="1">Belongs to the arginase family.</text>
</comment>
<dbReference type="GO" id="GO:0008783">
    <property type="term" value="F:agmatinase activity"/>
    <property type="evidence" value="ECO:0007669"/>
    <property type="project" value="TreeGrafter"/>
</dbReference>
<proteinExistence type="inferred from homology"/>
<dbReference type="PANTHER" id="PTHR11358:SF41">
    <property type="entry name" value="ARGINASE"/>
    <property type="match status" value="1"/>
</dbReference>
<dbReference type="InterPro" id="IPR006035">
    <property type="entry name" value="Ureohydrolase"/>
</dbReference>
<evidence type="ECO:0000313" key="3">
    <source>
        <dbReference type="Proteomes" id="UP000242164"/>
    </source>
</evidence>
<dbReference type="Proteomes" id="UP000242164">
    <property type="component" value="Unassembled WGS sequence"/>
</dbReference>
<name>A0AAX2CGK6_9BACI</name>
<dbReference type="RefSeq" id="WP_087098706.1">
    <property type="nucleotide sequence ID" value="NZ_CP066179.1"/>
</dbReference>
<comment type="caution">
    <text evidence="2">The sequence shown here is derived from an EMBL/GenBank/DDBJ whole genome shotgun (WGS) entry which is preliminary data.</text>
</comment>
<accession>A0AAX2CGK6</accession>
<dbReference type="PANTHER" id="PTHR11358">
    <property type="entry name" value="ARGINASE/AGMATINASE"/>
    <property type="match status" value="1"/>
</dbReference>
<dbReference type="Pfam" id="PF00491">
    <property type="entry name" value="Arginase"/>
    <property type="match status" value="1"/>
</dbReference>
<organism evidence="2 3">
    <name type="scientific">Bacillus cytotoxicus</name>
    <dbReference type="NCBI Taxonomy" id="580165"/>
    <lineage>
        <taxon>Bacteria</taxon>
        <taxon>Bacillati</taxon>
        <taxon>Bacillota</taxon>
        <taxon>Bacilli</taxon>
        <taxon>Bacillales</taxon>
        <taxon>Bacillaceae</taxon>
        <taxon>Bacillus</taxon>
        <taxon>Bacillus cereus group</taxon>
    </lineage>
</organism>
<dbReference type="Gene3D" id="3.40.800.10">
    <property type="entry name" value="Ureohydrolase domain"/>
    <property type="match status" value="1"/>
</dbReference>
<dbReference type="AlphaFoldDB" id="A0AAX2CGK6"/>
<reference evidence="2 3" key="1">
    <citation type="submission" date="2016-08" db="EMBL/GenBank/DDBJ databases">
        <authorList>
            <person name="Loux V."/>
            <person name="Rue O."/>
        </authorList>
    </citation>
    <scope>NUCLEOTIDE SEQUENCE [LARGE SCALE GENOMIC DNA]</scope>
    <source>
        <strain evidence="2 3">AFSSA_08CEB44bac</strain>
    </source>
</reference>
<gene>
    <name evidence="2" type="ORF">BCB44BAC_02010</name>
</gene>